<dbReference type="GO" id="GO:0017038">
    <property type="term" value="P:protein import"/>
    <property type="evidence" value="ECO:0007669"/>
    <property type="project" value="InterPro"/>
</dbReference>
<evidence type="ECO:0000256" key="4">
    <source>
        <dbReference type="ARBA" id="ARBA00022741"/>
    </source>
</evidence>
<dbReference type="GO" id="GO:0005524">
    <property type="term" value="F:ATP binding"/>
    <property type="evidence" value="ECO:0007669"/>
    <property type="project" value="UniProtKB-KW"/>
</dbReference>
<dbReference type="InterPro" id="IPR014001">
    <property type="entry name" value="Helicase_ATP-bd"/>
</dbReference>
<dbReference type="GO" id="GO:0006886">
    <property type="term" value="P:intracellular protein transport"/>
    <property type="evidence" value="ECO:0007669"/>
    <property type="project" value="InterPro"/>
</dbReference>
<dbReference type="PROSITE" id="PS51194">
    <property type="entry name" value="HELICASE_CTER"/>
    <property type="match status" value="1"/>
</dbReference>
<dbReference type="InterPro" id="IPR011130">
    <property type="entry name" value="SecA_preprotein_X-link_dom"/>
</dbReference>
<dbReference type="InterPro" id="IPR027417">
    <property type="entry name" value="P-loop_NTPase"/>
</dbReference>
<dbReference type="GO" id="GO:0005829">
    <property type="term" value="C:cytosol"/>
    <property type="evidence" value="ECO:0007669"/>
    <property type="project" value="TreeGrafter"/>
</dbReference>
<evidence type="ECO:0000259" key="10">
    <source>
        <dbReference type="PROSITE" id="PS51192"/>
    </source>
</evidence>
<evidence type="ECO:0000313" key="13">
    <source>
        <dbReference type="EMBL" id="TWU04718.1"/>
    </source>
</evidence>
<keyword evidence="4" id="KW-0547">Nucleotide-binding</keyword>
<evidence type="ECO:0000256" key="6">
    <source>
        <dbReference type="ARBA" id="ARBA00022927"/>
    </source>
</evidence>
<evidence type="ECO:0000256" key="8">
    <source>
        <dbReference type="ARBA" id="ARBA00023010"/>
    </source>
</evidence>
<dbReference type="GO" id="GO:0043952">
    <property type="term" value="P:protein transport by the Sec complex"/>
    <property type="evidence" value="ECO:0007669"/>
    <property type="project" value="TreeGrafter"/>
</dbReference>
<sequence length="655" mass="72323">MNQLTTTPTRAGTKSWLGQLLGRSADRHDENQVEGRVTEVIGQAAQTERLSDAALSQRFGELASRIRQSDVSFDLATAMNVAALGCESIRRTMGFRPHPVQIHGALATAAGHIVEMQTGEGKTVVTALAALTRCPFVSSVHVATTTDYLAERDHESVVEIFHRLGITSAVLTKDADTEETRDAYRCQIIYGPGYLFGFDYLRDQLKIRSAAEITLGRTILEYLSGTDIRDSLVQRDHSCIIIDEADSVLIDEATTPLILSGAGAATECSAIERRSFELAKSVAGSLQISSDYTVDFTTKQIEFTDAGRHSCFDALKELGRVHLDRPWDEYIKNALHAEHLLLRDEHYVVVDDKLSLVDQLTGRIFDDRTLRGGLHQAVEAKEGITITPPSDSVARVTRQRFFQLYDAIGGLTGTAQGSEAELGHFYGVRVTPLAPHRPCKRLEMPTRFFVDWNAKLAAIIQFTTKFLETRRPLLIGTRTIRESQQVFEALNAIGIHCTLLNGVQDANEAEIIATAGQTDSIVIATNMAGRGTDIKLSPESRERGGLHVLATSRSQSARVDRQLAGRAARQGDPGSSQFFVAADDELFCRHGRSLADQIARAARPTGEVDVAQSQQLSDKLYRLQQLIERHDYQTRRRLVGHDQWMDSIRAAMVAE</sequence>
<keyword evidence="1" id="KW-0813">Transport</keyword>
<dbReference type="SMART" id="SM00958">
    <property type="entry name" value="SecA_PP_bind"/>
    <property type="match status" value="1"/>
</dbReference>
<keyword evidence="2" id="KW-1003">Cell membrane</keyword>
<evidence type="ECO:0000313" key="14">
    <source>
        <dbReference type="Proteomes" id="UP000320176"/>
    </source>
</evidence>
<keyword evidence="8" id="KW-0811">Translocation</keyword>
<dbReference type="SUPFAM" id="SSF52540">
    <property type="entry name" value="P-loop containing nucleoside triphosphate hydrolases"/>
    <property type="match status" value="2"/>
</dbReference>
<evidence type="ECO:0000256" key="7">
    <source>
        <dbReference type="ARBA" id="ARBA00022967"/>
    </source>
</evidence>
<evidence type="ECO:0000259" key="12">
    <source>
        <dbReference type="PROSITE" id="PS51196"/>
    </source>
</evidence>
<proteinExistence type="predicted"/>
<dbReference type="InterPro" id="IPR001650">
    <property type="entry name" value="Helicase_C-like"/>
</dbReference>
<evidence type="ECO:0000256" key="3">
    <source>
        <dbReference type="ARBA" id="ARBA00022490"/>
    </source>
</evidence>
<evidence type="ECO:0000256" key="9">
    <source>
        <dbReference type="ARBA" id="ARBA00023136"/>
    </source>
</evidence>
<dbReference type="SMART" id="SM00957">
    <property type="entry name" value="SecA_DEAD"/>
    <property type="match status" value="1"/>
</dbReference>
<dbReference type="InterPro" id="IPR014018">
    <property type="entry name" value="SecA_motor_DEAD"/>
</dbReference>
<keyword evidence="14" id="KW-1185">Reference proteome</keyword>
<comment type="caution">
    <text evidence="13">The sequence shown here is derived from an EMBL/GenBank/DDBJ whole genome shotgun (WGS) entry which is preliminary data.</text>
</comment>
<accession>A0A5C6AYI0</accession>
<dbReference type="AlphaFoldDB" id="A0A5C6AYI0"/>
<dbReference type="InterPro" id="IPR011115">
    <property type="entry name" value="SecA_DEAD"/>
</dbReference>
<dbReference type="FunFam" id="3.40.50.300:FF:000429">
    <property type="entry name" value="Preprotein translocase subunit SecA"/>
    <property type="match status" value="1"/>
</dbReference>
<dbReference type="Pfam" id="PF01043">
    <property type="entry name" value="SecA_PP_bind"/>
    <property type="match status" value="1"/>
</dbReference>
<dbReference type="PROSITE" id="PS51192">
    <property type="entry name" value="HELICASE_ATP_BIND_1"/>
    <property type="match status" value="1"/>
</dbReference>
<reference evidence="13 14" key="1">
    <citation type="submission" date="2019-02" db="EMBL/GenBank/DDBJ databases">
        <title>Deep-cultivation of Planctomycetes and their phenomic and genomic characterization uncovers novel biology.</title>
        <authorList>
            <person name="Wiegand S."/>
            <person name="Jogler M."/>
            <person name="Boedeker C."/>
            <person name="Pinto D."/>
            <person name="Vollmers J."/>
            <person name="Rivas-Marin E."/>
            <person name="Kohn T."/>
            <person name="Peeters S.H."/>
            <person name="Heuer A."/>
            <person name="Rast P."/>
            <person name="Oberbeckmann S."/>
            <person name="Bunk B."/>
            <person name="Jeske O."/>
            <person name="Meyerdierks A."/>
            <person name="Storesund J.E."/>
            <person name="Kallscheuer N."/>
            <person name="Luecker S."/>
            <person name="Lage O.M."/>
            <person name="Pohl T."/>
            <person name="Merkel B.J."/>
            <person name="Hornburger P."/>
            <person name="Mueller R.-W."/>
            <person name="Bruemmer F."/>
            <person name="Labrenz M."/>
            <person name="Spormann A.M."/>
            <person name="Op Den Camp H."/>
            <person name="Overmann J."/>
            <person name="Amann R."/>
            <person name="Jetten M.S.M."/>
            <person name="Mascher T."/>
            <person name="Medema M.H."/>
            <person name="Devos D.P."/>
            <person name="Kaster A.-K."/>
            <person name="Ovreas L."/>
            <person name="Rohde M."/>
            <person name="Galperin M.Y."/>
            <person name="Jogler C."/>
        </authorList>
    </citation>
    <scope>NUCLEOTIDE SEQUENCE [LARGE SCALE GENOMIC DNA]</scope>
    <source>
        <strain evidence="13 14">Pla52n</strain>
    </source>
</reference>
<dbReference type="InterPro" id="IPR036670">
    <property type="entry name" value="SecA_X-link_sf"/>
</dbReference>
<dbReference type="Gene3D" id="3.90.1440.10">
    <property type="entry name" value="SecA, preprotein cross-linking domain"/>
    <property type="match status" value="1"/>
</dbReference>
<dbReference type="PROSITE" id="PS01312">
    <property type="entry name" value="SECA"/>
    <property type="match status" value="1"/>
</dbReference>
<dbReference type="InterPro" id="IPR000185">
    <property type="entry name" value="SecA"/>
</dbReference>
<evidence type="ECO:0000256" key="5">
    <source>
        <dbReference type="ARBA" id="ARBA00022840"/>
    </source>
</evidence>
<dbReference type="Pfam" id="PF07517">
    <property type="entry name" value="SecA_DEAD"/>
    <property type="match status" value="1"/>
</dbReference>
<gene>
    <name evidence="13" type="ORF">Pla52n_27610</name>
</gene>
<feature type="domain" description="Helicase ATP-binding" evidence="10">
    <location>
        <begin position="103"/>
        <end position="282"/>
    </location>
</feature>
<keyword evidence="7" id="KW-1278">Translocase</keyword>
<dbReference type="SMART" id="SM00490">
    <property type="entry name" value="HELICc"/>
    <property type="match status" value="1"/>
</dbReference>
<evidence type="ECO:0000256" key="2">
    <source>
        <dbReference type="ARBA" id="ARBA00022475"/>
    </source>
</evidence>
<evidence type="ECO:0000256" key="1">
    <source>
        <dbReference type="ARBA" id="ARBA00022448"/>
    </source>
</evidence>
<dbReference type="EMBL" id="SJPN01000003">
    <property type="protein sequence ID" value="TWU04718.1"/>
    <property type="molecule type" value="Genomic_DNA"/>
</dbReference>
<dbReference type="RefSeq" id="WP_146520087.1">
    <property type="nucleotide sequence ID" value="NZ_CP151726.1"/>
</dbReference>
<keyword evidence="6" id="KW-0653">Protein transport</keyword>
<keyword evidence="9" id="KW-0472">Membrane</keyword>
<feature type="domain" description="Helicase C-terminal" evidence="11">
    <location>
        <begin position="461"/>
        <end position="617"/>
    </location>
</feature>
<protein>
    <submittedName>
        <fullName evidence="13">Preprotein translocase subunit SecA</fullName>
    </submittedName>
</protein>
<dbReference type="Gene3D" id="3.40.50.300">
    <property type="entry name" value="P-loop containing nucleotide triphosphate hydrolases"/>
    <property type="match status" value="2"/>
</dbReference>
<dbReference type="PRINTS" id="PR00906">
    <property type="entry name" value="SECA"/>
</dbReference>
<dbReference type="PANTHER" id="PTHR30612:SF0">
    <property type="entry name" value="CHLOROPLAST PROTEIN-TRANSPORTING ATPASE"/>
    <property type="match status" value="1"/>
</dbReference>
<dbReference type="PANTHER" id="PTHR30612">
    <property type="entry name" value="SECA INNER MEMBRANE COMPONENT OF SEC PROTEIN SECRETION SYSTEM"/>
    <property type="match status" value="1"/>
</dbReference>
<organism evidence="13 14">
    <name type="scientific">Stieleria varia</name>
    <dbReference type="NCBI Taxonomy" id="2528005"/>
    <lineage>
        <taxon>Bacteria</taxon>
        <taxon>Pseudomonadati</taxon>
        <taxon>Planctomycetota</taxon>
        <taxon>Planctomycetia</taxon>
        <taxon>Pirellulales</taxon>
        <taxon>Pirellulaceae</taxon>
        <taxon>Stieleria</taxon>
    </lineage>
</organism>
<keyword evidence="5" id="KW-0067">ATP-binding</keyword>
<dbReference type="GO" id="GO:0006605">
    <property type="term" value="P:protein targeting"/>
    <property type="evidence" value="ECO:0007669"/>
    <property type="project" value="InterPro"/>
</dbReference>
<dbReference type="OrthoDB" id="2486044at2"/>
<dbReference type="Pfam" id="PF21090">
    <property type="entry name" value="P-loop_SecA"/>
    <property type="match status" value="2"/>
</dbReference>
<dbReference type="Proteomes" id="UP000320176">
    <property type="component" value="Unassembled WGS sequence"/>
</dbReference>
<dbReference type="GO" id="GO:0031522">
    <property type="term" value="C:cell envelope Sec protein transport complex"/>
    <property type="evidence" value="ECO:0007669"/>
    <property type="project" value="TreeGrafter"/>
</dbReference>
<name>A0A5C6AYI0_9BACT</name>
<dbReference type="InterPro" id="IPR044722">
    <property type="entry name" value="SecA_SF2_C"/>
</dbReference>
<feature type="domain" description="SecA family profile" evidence="12">
    <location>
        <begin position="15"/>
        <end position="614"/>
    </location>
</feature>
<keyword evidence="3" id="KW-0963">Cytoplasm</keyword>
<dbReference type="InterPro" id="IPR020937">
    <property type="entry name" value="SecA_CS"/>
</dbReference>
<dbReference type="PROSITE" id="PS51196">
    <property type="entry name" value="SECA_MOTOR_DEAD"/>
    <property type="match status" value="1"/>
</dbReference>
<dbReference type="GO" id="GO:0005886">
    <property type="term" value="C:plasma membrane"/>
    <property type="evidence" value="ECO:0007669"/>
    <property type="project" value="TreeGrafter"/>
</dbReference>
<dbReference type="SUPFAM" id="SSF81767">
    <property type="entry name" value="Pre-protein crosslinking domain of SecA"/>
    <property type="match status" value="1"/>
</dbReference>
<evidence type="ECO:0000259" key="11">
    <source>
        <dbReference type="PROSITE" id="PS51194"/>
    </source>
</evidence>